<evidence type="ECO:0000313" key="3">
    <source>
        <dbReference type="EMBL" id="CAL1148397.1"/>
    </source>
</evidence>
<protein>
    <submittedName>
        <fullName evidence="2">Uncharacterized protein</fullName>
    </submittedName>
</protein>
<dbReference type="EMBL" id="CAMXCT030002024">
    <property type="protein sequence ID" value="CAL4782334.1"/>
    <property type="molecule type" value="Genomic_DNA"/>
</dbReference>
<comment type="caution">
    <text evidence="2">The sequence shown here is derived from an EMBL/GenBank/DDBJ whole genome shotgun (WGS) entry which is preliminary data.</text>
</comment>
<keyword evidence="4" id="KW-1185">Reference proteome</keyword>
<dbReference type="AlphaFoldDB" id="A0A9P1CPY9"/>
<evidence type="ECO:0000313" key="4">
    <source>
        <dbReference type="Proteomes" id="UP001152797"/>
    </source>
</evidence>
<feature type="region of interest" description="Disordered" evidence="1">
    <location>
        <begin position="158"/>
        <end position="192"/>
    </location>
</feature>
<organism evidence="2">
    <name type="scientific">Cladocopium goreaui</name>
    <dbReference type="NCBI Taxonomy" id="2562237"/>
    <lineage>
        <taxon>Eukaryota</taxon>
        <taxon>Sar</taxon>
        <taxon>Alveolata</taxon>
        <taxon>Dinophyceae</taxon>
        <taxon>Suessiales</taxon>
        <taxon>Symbiodiniaceae</taxon>
        <taxon>Cladocopium</taxon>
    </lineage>
</organism>
<sequence>MVGEMIHSAWSDFAAEHPRVLEAAQQYGSNEAKLDQTLISLWTERLESLLEMTTSDGVTLKEAVEFKSPLHADLWDAWRVKARDPEQCIGQWAREGAPLGMDVEVQPSDIFPSVESEEPLETRMDLSDLTELRNYESMETQKDEAMVELHRYLEKGFVQNPPAGDGAPEVSFWESVKTGDDTEADRRRPRKRDSTVVGGYAVWLQSSPPHHGQAERCYRVLYLLAAFGVQVTMPKRERSKRVQWNGGYARVTVLPGQACVDRWDSAYRLRWTVTSLYAVLGKVLQEEDKEDERSQKRLKDQRPKHGLVAVKRFGTALPWLQAAFETPDHMLVRYEPLDEKGWGRLIHRVGPTWHMVEAFGAHSGLRSSSLGRTGRAQSTSILGNEVARWASRGEVRQFCRTCHGEEVGVTHKDAELHSLPDSAAPGESERDKVDPAARAGKAQPIQERIVVQCQFH</sequence>
<dbReference type="Proteomes" id="UP001152797">
    <property type="component" value="Unassembled WGS sequence"/>
</dbReference>
<gene>
    <name evidence="2" type="ORF">C1SCF055_LOCUS21629</name>
</gene>
<name>A0A9P1CPY9_9DINO</name>
<dbReference type="EMBL" id="CAMXCT020002024">
    <property type="protein sequence ID" value="CAL1148397.1"/>
    <property type="molecule type" value="Genomic_DNA"/>
</dbReference>
<evidence type="ECO:0000313" key="2">
    <source>
        <dbReference type="EMBL" id="CAI3995022.1"/>
    </source>
</evidence>
<proteinExistence type="predicted"/>
<accession>A0A9P1CPY9</accession>
<feature type="compositionally biased region" description="Basic and acidic residues" evidence="1">
    <location>
        <begin position="177"/>
        <end position="186"/>
    </location>
</feature>
<dbReference type="EMBL" id="CAMXCT010002024">
    <property type="protein sequence ID" value="CAI3995022.1"/>
    <property type="molecule type" value="Genomic_DNA"/>
</dbReference>
<reference evidence="3" key="2">
    <citation type="submission" date="2024-04" db="EMBL/GenBank/DDBJ databases">
        <authorList>
            <person name="Chen Y."/>
            <person name="Shah S."/>
            <person name="Dougan E. K."/>
            <person name="Thang M."/>
            <person name="Chan C."/>
        </authorList>
    </citation>
    <scope>NUCLEOTIDE SEQUENCE [LARGE SCALE GENOMIC DNA]</scope>
</reference>
<evidence type="ECO:0000256" key="1">
    <source>
        <dbReference type="SAM" id="MobiDB-lite"/>
    </source>
</evidence>
<reference evidence="2" key="1">
    <citation type="submission" date="2022-10" db="EMBL/GenBank/DDBJ databases">
        <authorList>
            <person name="Chen Y."/>
            <person name="Dougan E. K."/>
            <person name="Chan C."/>
            <person name="Rhodes N."/>
            <person name="Thang M."/>
        </authorList>
    </citation>
    <scope>NUCLEOTIDE SEQUENCE</scope>
</reference>
<feature type="region of interest" description="Disordered" evidence="1">
    <location>
        <begin position="412"/>
        <end position="441"/>
    </location>
</feature>